<feature type="compositionally biased region" description="Polar residues" evidence="7">
    <location>
        <begin position="191"/>
        <end position="200"/>
    </location>
</feature>
<feature type="compositionally biased region" description="Acidic residues" evidence="7">
    <location>
        <begin position="172"/>
        <end position="188"/>
    </location>
</feature>
<evidence type="ECO:0000256" key="3">
    <source>
        <dbReference type="ARBA" id="ARBA00022771"/>
    </source>
</evidence>
<dbReference type="InterPro" id="IPR013083">
    <property type="entry name" value="Znf_RING/FYVE/PHD"/>
</dbReference>
<dbReference type="PROSITE" id="PS01359">
    <property type="entry name" value="ZF_PHD_1"/>
    <property type="match status" value="1"/>
</dbReference>
<feature type="region of interest" description="Disordered" evidence="7">
    <location>
        <begin position="1"/>
        <end position="34"/>
    </location>
</feature>
<name>A0AAX6HW87_IRIPA</name>
<feature type="compositionally biased region" description="Polar residues" evidence="7">
    <location>
        <begin position="1604"/>
        <end position="1619"/>
    </location>
</feature>
<dbReference type="SMART" id="SM00249">
    <property type="entry name" value="PHD"/>
    <property type="match status" value="3"/>
</dbReference>
<dbReference type="PANTHER" id="PTHR46508">
    <property type="entry name" value="PHD FINGER FAMILY PROTEIN"/>
    <property type="match status" value="1"/>
</dbReference>
<reference evidence="10" key="1">
    <citation type="journal article" date="2023" name="GigaByte">
        <title>Genome assembly of the bearded iris, Iris pallida Lam.</title>
        <authorList>
            <person name="Bruccoleri R.E."/>
            <person name="Oakeley E.J."/>
            <person name="Faust A.M.E."/>
            <person name="Altorfer M."/>
            <person name="Dessus-Babus S."/>
            <person name="Burckhardt D."/>
            <person name="Oertli M."/>
            <person name="Naumann U."/>
            <person name="Petersen F."/>
            <person name="Wong J."/>
        </authorList>
    </citation>
    <scope>NUCLEOTIDE SEQUENCE</scope>
    <source>
        <strain evidence="10">GSM-AAB239-AS_SAM_17_03QT</strain>
    </source>
</reference>
<reference evidence="10" key="2">
    <citation type="submission" date="2023-04" db="EMBL/GenBank/DDBJ databases">
        <authorList>
            <person name="Bruccoleri R.E."/>
            <person name="Oakeley E.J."/>
            <person name="Faust A.-M."/>
            <person name="Dessus-Babus S."/>
            <person name="Altorfer M."/>
            <person name="Burckhardt D."/>
            <person name="Oertli M."/>
            <person name="Naumann U."/>
            <person name="Petersen F."/>
            <person name="Wong J."/>
        </authorList>
    </citation>
    <scope>NUCLEOTIDE SEQUENCE</scope>
    <source>
        <strain evidence="10">GSM-AAB239-AS_SAM_17_03QT</strain>
        <tissue evidence="10">Leaf</tissue>
    </source>
</reference>
<evidence type="ECO:0000256" key="7">
    <source>
        <dbReference type="SAM" id="MobiDB-lite"/>
    </source>
</evidence>
<evidence type="ECO:0000313" key="10">
    <source>
        <dbReference type="EMBL" id="KAJ6845320.1"/>
    </source>
</evidence>
<organism evidence="10 11">
    <name type="scientific">Iris pallida</name>
    <name type="common">Sweet iris</name>
    <dbReference type="NCBI Taxonomy" id="29817"/>
    <lineage>
        <taxon>Eukaryota</taxon>
        <taxon>Viridiplantae</taxon>
        <taxon>Streptophyta</taxon>
        <taxon>Embryophyta</taxon>
        <taxon>Tracheophyta</taxon>
        <taxon>Spermatophyta</taxon>
        <taxon>Magnoliopsida</taxon>
        <taxon>Liliopsida</taxon>
        <taxon>Asparagales</taxon>
        <taxon>Iridaceae</taxon>
        <taxon>Iridoideae</taxon>
        <taxon>Irideae</taxon>
        <taxon>Iris</taxon>
    </lineage>
</organism>
<feature type="region of interest" description="Disordered" evidence="7">
    <location>
        <begin position="1578"/>
        <end position="1634"/>
    </location>
</feature>
<dbReference type="GO" id="GO:0008270">
    <property type="term" value="F:zinc ion binding"/>
    <property type="evidence" value="ECO:0007669"/>
    <property type="project" value="UniProtKB-KW"/>
</dbReference>
<dbReference type="InterPro" id="IPR028942">
    <property type="entry name" value="WHIM1_dom"/>
</dbReference>
<dbReference type="Pfam" id="PF00628">
    <property type="entry name" value="PHD"/>
    <property type="match status" value="1"/>
</dbReference>
<evidence type="ECO:0000256" key="5">
    <source>
        <dbReference type="ARBA" id="ARBA00023242"/>
    </source>
</evidence>
<evidence type="ECO:0000256" key="1">
    <source>
        <dbReference type="ARBA" id="ARBA00004123"/>
    </source>
</evidence>
<keyword evidence="3 6" id="KW-0863">Zinc-finger</keyword>
<dbReference type="InterPro" id="IPR018501">
    <property type="entry name" value="DDT_dom"/>
</dbReference>
<dbReference type="SUPFAM" id="SSF57903">
    <property type="entry name" value="FYVE/PHD zinc finger"/>
    <property type="match status" value="2"/>
</dbReference>
<keyword evidence="4" id="KW-0862">Zinc</keyword>
<protein>
    <submittedName>
        <fullName evidence="10">DDT domain-containing protein PTM</fullName>
    </submittedName>
</protein>
<dbReference type="PROSITE" id="PS50827">
    <property type="entry name" value="DDT"/>
    <property type="match status" value="1"/>
</dbReference>
<dbReference type="PANTHER" id="PTHR46508:SF1">
    <property type="entry name" value="PHD FINGER FAMILY PROTEIN"/>
    <property type="match status" value="1"/>
</dbReference>
<feature type="compositionally biased region" description="Basic and acidic residues" evidence="7">
    <location>
        <begin position="17"/>
        <end position="28"/>
    </location>
</feature>
<dbReference type="InterPro" id="IPR001965">
    <property type="entry name" value="Znf_PHD"/>
</dbReference>
<evidence type="ECO:0000259" key="8">
    <source>
        <dbReference type="PROSITE" id="PS50016"/>
    </source>
</evidence>
<sequence length="1802" mass="199578">MEGEGKTPPPDTTGDGRTMDTKEEEKPSESFVGCYVGKGKGKGRGIRLGKVVSYTKETGLFTISYEDECCEQMDRYQLGKMLLAADKGAANPNLARRKRKLDQVITYGGSKRPNTRSSRTSSKKNDNATAAVAAPDYGAAQTSPVSRLDSEDAAAVSEGGHTSPVSQMVTEDASEEADSSTNSCDDDVQTGGPQTTSSPLRGNTIVVVSLPPSSRDLDVPEESVSYLFSVYNFLRSFSLQLYLSPFGLHELVGCLNCTVQNSLLDAVHLSLMRVLRRHLQSLSFDGSEIASKCLRHCDWSLLDALTWPAILLEYLFIMGYAKGLTEKGFKFGVSAGEYYGLSVALKLEAMQILCDDVVDSEELRTELDTRVDKMEEGGEYEASDSIFQETENVPGRVHPRYSKTSACKNLEALENSVESKPVNPESKVLEMVDASSDCQDGNSDECWLCGMNGSLVCCDGCPSAYHVRCIGLYKSFLPDGLWFCPECTVNKLGKPSSRIGRGASGAEIFGMDANGRVFLGTCNYLLVVGASSNSEPICRYYNQGDVSKVLTMLYLTAENASIYTDICRGISRYWEIPLVSMQSGKPEPTKDPWVDMEPVVARISSSTTLPEGTANPLYGAEVDKLMTTNLTEGTSGNRAVVSQKDCSTEAMGKHSSLVLLDKVDFPDSEKHVTASLDVCTNEMSEAADKTLCPVKERKFISGLSRLTAQKVYPGTHTMIHGHMGNDFVVTDNLSYSNQPISAESSIILDAATCELGNKNGIWEEDEHISTFSKMMEPVAISSESRIWCHQNDETFRIKSQTISSSKSTFKPQAYINLYVQGAIAATAAAILAVQASEESKVSEARVASNPRKAMAEKFTLETKAFSMATSEFLWPCFEKYEAPRAKCGWCSACSVTYRKGCLLNLAANKSSKRFVRNASVLRPNKPIDSHIPTIAAQIAHMEESLQGLIDSPLSDVAYSKQWRKLIGEASGCRELNFLLLELEKSIRGITFSAEWSKLVDDSVDFSSSLGAVRRSVPGQKHGPGRRCNKQYVASEAENDTSSGSSKTQQWWRGGRLSKIVFQKRALSNSLVKKAGRQGGSKRIPGIHYPEVSGLPRRSRQLAWRASVQMSKNLSQLALQVRYLDAHIRWRDLVRPEENPLDGKGSEVDATAFRNAVICDKRITENRISYALNFAIQKHLPLRVTKNILETETTQDGNGKLWFSEYHVPLYLIKEYEAKAGMKPLTCPPINCREMLRSRGLPKLEIRQLKGQDDIFSYLIRKRDAVRCSTCQVYYQKDCTITSPAAKEGDLELFTCTKCYRMKFASLVGSSKQNSNTQQHLQAKNQQQLLKGQNQQQFFNGQNQQQFLKRPNQNQCIQRQNQLVTGTKLIPKVGQNISAQQVGQKEVQSEIRCSASGSKSQRKRNISSSEYGLIWKRIKTDGPGKEDFRMNYIILKKREGINPLRDVTCCLCKKPYCADLMYVCCELCRRWYHADAVELEEAKIFDLVGFKCCSCRRKRLPKCPYSDLPFKKPNDHQLAPFKVERNGFDLSEARAFVHPSTSKFNLKVGGFDEDPLYSLGKVELIEDGDMASEVQRDEPRYVSKNQQKLSVRRPQVKHAKGSNEFCATQSGQSPLVSSNPAEGEKGANEALTTKEPNLMLDKLSPQVEWDCSEACGFGDGDVGSIDLGDQLHGPETGITDMEYEPQTYFSFTELLASDDGQIDDQYDMSTNISGDWSLENSGTTYQDVPPYGSSGAYQMGTLNPFAVANKTALEGVACEKCKLNQPSPDLVCDICNVRVHSPCFPGEENKGAQWRCSGCRDWQ</sequence>
<dbReference type="InterPro" id="IPR056618">
    <property type="entry name" value="Chromo_PTM"/>
</dbReference>
<dbReference type="InterPro" id="IPR011011">
    <property type="entry name" value="Znf_FYVE_PHD"/>
</dbReference>
<dbReference type="InterPro" id="IPR019787">
    <property type="entry name" value="Znf_PHD-finger"/>
</dbReference>
<keyword evidence="11" id="KW-1185">Reference proteome</keyword>
<dbReference type="Pfam" id="PF15612">
    <property type="entry name" value="WHIM1"/>
    <property type="match status" value="1"/>
</dbReference>
<evidence type="ECO:0000256" key="2">
    <source>
        <dbReference type="ARBA" id="ARBA00022723"/>
    </source>
</evidence>
<dbReference type="GO" id="GO:0000785">
    <property type="term" value="C:chromatin"/>
    <property type="evidence" value="ECO:0007669"/>
    <property type="project" value="UniProtKB-ARBA"/>
</dbReference>
<feature type="domain" description="PHD-type" evidence="8">
    <location>
        <begin position="443"/>
        <end position="490"/>
    </location>
</feature>
<dbReference type="PROSITE" id="PS50016">
    <property type="entry name" value="ZF_PHD_2"/>
    <property type="match status" value="1"/>
</dbReference>
<feature type="region of interest" description="Disordered" evidence="7">
    <location>
        <begin position="94"/>
        <end position="200"/>
    </location>
</feature>
<dbReference type="GO" id="GO:0005634">
    <property type="term" value="C:nucleus"/>
    <property type="evidence" value="ECO:0007669"/>
    <property type="project" value="UniProtKB-SubCell"/>
</dbReference>
<evidence type="ECO:0000256" key="4">
    <source>
        <dbReference type="ARBA" id="ARBA00022833"/>
    </source>
</evidence>
<dbReference type="Pfam" id="PF02791">
    <property type="entry name" value="DDT"/>
    <property type="match status" value="1"/>
</dbReference>
<evidence type="ECO:0000256" key="6">
    <source>
        <dbReference type="PROSITE-ProRule" id="PRU00146"/>
    </source>
</evidence>
<keyword evidence="5" id="KW-0539">Nucleus</keyword>
<comment type="caution">
    <text evidence="10">The sequence shown here is derived from an EMBL/GenBank/DDBJ whole genome shotgun (WGS) entry which is preliminary data.</text>
</comment>
<feature type="compositionally biased region" description="Basic residues" evidence="7">
    <location>
        <begin position="1589"/>
        <end position="1599"/>
    </location>
</feature>
<evidence type="ECO:0000259" key="9">
    <source>
        <dbReference type="PROSITE" id="PS50827"/>
    </source>
</evidence>
<gene>
    <name evidence="10" type="ORF">M6B38_289765</name>
</gene>
<keyword evidence="2" id="KW-0479">Metal-binding</keyword>
<comment type="subcellular location">
    <subcellularLocation>
        <location evidence="1">Nucleus</location>
    </subcellularLocation>
</comment>
<dbReference type="Gene3D" id="3.30.40.10">
    <property type="entry name" value="Zinc/RING finger domain, C3HC4 (zinc finger)"/>
    <property type="match status" value="2"/>
</dbReference>
<dbReference type="SMART" id="SM00571">
    <property type="entry name" value="DDT"/>
    <property type="match status" value="1"/>
</dbReference>
<accession>A0AAX6HW87</accession>
<dbReference type="InterPro" id="IPR019786">
    <property type="entry name" value="Zinc_finger_PHD-type_CS"/>
</dbReference>
<evidence type="ECO:0000313" key="11">
    <source>
        <dbReference type="Proteomes" id="UP001140949"/>
    </source>
</evidence>
<dbReference type="Pfam" id="PF24294">
    <property type="entry name" value="Chromo_PTM"/>
    <property type="match status" value="1"/>
</dbReference>
<dbReference type="Proteomes" id="UP001140949">
    <property type="component" value="Unassembled WGS sequence"/>
</dbReference>
<feature type="domain" description="DDT" evidence="9">
    <location>
        <begin position="221"/>
        <end position="281"/>
    </location>
</feature>
<dbReference type="EMBL" id="JANAVB010006389">
    <property type="protein sequence ID" value="KAJ6845320.1"/>
    <property type="molecule type" value="Genomic_DNA"/>
</dbReference>
<proteinExistence type="predicted"/>